<dbReference type="PANTHER" id="PTHR12110">
    <property type="entry name" value="HYDROXYPYRUVATE ISOMERASE"/>
    <property type="match status" value="1"/>
</dbReference>
<dbReference type="PANTHER" id="PTHR12110:SF53">
    <property type="entry name" value="BLR5974 PROTEIN"/>
    <property type="match status" value="1"/>
</dbReference>
<accession>A0A174ATY6</accession>
<evidence type="ECO:0000259" key="1">
    <source>
        <dbReference type="Pfam" id="PF01261"/>
    </source>
</evidence>
<dbReference type="RefSeq" id="WP_055060590.1">
    <property type="nucleotide sequence ID" value="NZ_BTHH01000007.1"/>
</dbReference>
<dbReference type="InterPro" id="IPR036237">
    <property type="entry name" value="Xyl_isomerase-like_sf"/>
</dbReference>
<dbReference type="InterPro" id="IPR050312">
    <property type="entry name" value="IolE/XylAMocC-like"/>
</dbReference>
<dbReference type="Proteomes" id="UP000095431">
    <property type="component" value="Unassembled WGS sequence"/>
</dbReference>
<dbReference type="InterPro" id="IPR013022">
    <property type="entry name" value="Xyl_isomerase-like_TIM-brl"/>
</dbReference>
<sequence length="275" mass="31410">MEKKIKFGCVAWGLPGGGYFGPQIAKEAGLDGIQLELGSYEWGYPLAQKQVQEAYLEEGNRLGIEYPSIVLNDVMDHEFIHGKDTENGKIAYDQMELAVQVAAEIGISKIMVPNFLGNLITEESHVEATKDALRFICEKAEKKDITVMTENALDYKEQIQLLKEINMPNLTIHFDTQNFRFNFNMDQCEQLEGLYPYMDSQLHVKDGINEPGGCLLGEGNTDFFPQMEILKKHGYEGWIIIENYYNLLPLRKCNEQNQMQIINKDLETLRTVWGV</sequence>
<reference evidence="2 3" key="1">
    <citation type="submission" date="2015-09" db="EMBL/GenBank/DDBJ databases">
        <authorList>
            <consortium name="Pathogen Informatics"/>
        </authorList>
    </citation>
    <scope>NUCLEOTIDE SEQUENCE [LARGE SCALE GENOMIC DNA]</scope>
    <source>
        <strain evidence="2 3">2789STDY5834863</strain>
    </source>
</reference>
<dbReference type="Gene3D" id="3.20.20.150">
    <property type="entry name" value="Divalent-metal-dependent TIM barrel enzymes"/>
    <property type="match status" value="1"/>
</dbReference>
<organism evidence="2 3">
    <name type="scientific">Blautia wexlerae</name>
    <dbReference type="NCBI Taxonomy" id="418240"/>
    <lineage>
        <taxon>Bacteria</taxon>
        <taxon>Bacillati</taxon>
        <taxon>Bacillota</taxon>
        <taxon>Clostridia</taxon>
        <taxon>Lachnospirales</taxon>
        <taxon>Lachnospiraceae</taxon>
        <taxon>Blautia</taxon>
    </lineage>
</organism>
<protein>
    <submittedName>
        <fullName evidence="2">L-xylulose 5-phosphate 3-epimerase</fullName>
    </submittedName>
</protein>
<dbReference type="AlphaFoldDB" id="A0A174ATY6"/>
<evidence type="ECO:0000313" key="2">
    <source>
        <dbReference type="EMBL" id="CUN90946.1"/>
    </source>
</evidence>
<dbReference type="SUPFAM" id="SSF51658">
    <property type="entry name" value="Xylose isomerase-like"/>
    <property type="match status" value="1"/>
</dbReference>
<feature type="domain" description="Xylose isomerase-like TIM barrel" evidence="1">
    <location>
        <begin position="23"/>
        <end position="268"/>
    </location>
</feature>
<name>A0A174ATY6_9FIRM</name>
<dbReference type="EMBL" id="CYZN01000007">
    <property type="protein sequence ID" value="CUN90946.1"/>
    <property type="molecule type" value="Genomic_DNA"/>
</dbReference>
<gene>
    <name evidence="2" type="ORF">ERS852478_01376</name>
</gene>
<dbReference type="Pfam" id="PF01261">
    <property type="entry name" value="AP_endonuc_2"/>
    <property type="match status" value="1"/>
</dbReference>
<proteinExistence type="predicted"/>
<evidence type="ECO:0000313" key="3">
    <source>
        <dbReference type="Proteomes" id="UP000095431"/>
    </source>
</evidence>